<dbReference type="Proteomes" id="UP000536179">
    <property type="component" value="Unassembled WGS sequence"/>
</dbReference>
<dbReference type="PANTHER" id="PTHR35011:SF2">
    <property type="entry name" value="2,3-DIKETO-L-GULONATE TRAP TRANSPORTER SMALL PERMEASE PROTEIN YIAM"/>
    <property type="match status" value="1"/>
</dbReference>
<dbReference type="InterPro" id="IPR055348">
    <property type="entry name" value="DctQ"/>
</dbReference>
<keyword evidence="12" id="KW-1185">Reference proteome</keyword>
<feature type="transmembrane region" description="Helical" evidence="9">
    <location>
        <begin position="132"/>
        <end position="151"/>
    </location>
</feature>
<sequence>MYLVLKKITDGLTKILQFLLIVAMTLLVFDVVWGVLTRYVGGEQASWTEELARFLLIWVALLGGAVAFETKSHLGVDYFVGKFEQSVRRNLQLLSHVVVLFFAISIFILGGGRVVYDALVLNQTTPALGWKMGYIYLVIPVAGCFMVLFTINNLLETLRLGCDEETEKVD</sequence>
<keyword evidence="2" id="KW-0813">Transport</keyword>
<dbReference type="InterPro" id="IPR007387">
    <property type="entry name" value="TRAP_DctQ"/>
</dbReference>
<dbReference type="GO" id="GO:0015740">
    <property type="term" value="P:C4-dicarboxylate transport"/>
    <property type="evidence" value="ECO:0007669"/>
    <property type="project" value="TreeGrafter"/>
</dbReference>
<dbReference type="PANTHER" id="PTHR35011">
    <property type="entry name" value="2,3-DIKETO-L-GULONATE TRAP TRANSPORTER SMALL PERMEASE PROTEIN YIAM"/>
    <property type="match status" value="1"/>
</dbReference>
<evidence type="ECO:0000256" key="9">
    <source>
        <dbReference type="SAM" id="Phobius"/>
    </source>
</evidence>
<evidence type="ECO:0000313" key="11">
    <source>
        <dbReference type="EMBL" id="MBB3209379.1"/>
    </source>
</evidence>
<feature type="transmembrane region" description="Helical" evidence="9">
    <location>
        <begin position="12"/>
        <end position="36"/>
    </location>
</feature>
<evidence type="ECO:0000256" key="6">
    <source>
        <dbReference type="ARBA" id="ARBA00022989"/>
    </source>
</evidence>
<gene>
    <name evidence="11" type="ORF">FHS27_005219</name>
</gene>
<evidence type="ECO:0000256" key="4">
    <source>
        <dbReference type="ARBA" id="ARBA00022519"/>
    </source>
</evidence>
<organism evidence="11 12">
    <name type="scientific">Aporhodopirellula rubra</name>
    <dbReference type="NCBI Taxonomy" id="980271"/>
    <lineage>
        <taxon>Bacteria</taxon>
        <taxon>Pseudomonadati</taxon>
        <taxon>Planctomycetota</taxon>
        <taxon>Planctomycetia</taxon>
        <taxon>Pirellulales</taxon>
        <taxon>Pirellulaceae</taxon>
        <taxon>Aporhodopirellula</taxon>
    </lineage>
</organism>
<dbReference type="RefSeq" id="WP_184307958.1">
    <property type="nucleotide sequence ID" value="NZ_JACHXU010000023.1"/>
</dbReference>
<keyword evidence="6 9" id="KW-1133">Transmembrane helix</keyword>
<feature type="transmembrane region" description="Helical" evidence="9">
    <location>
        <begin position="51"/>
        <end position="70"/>
    </location>
</feature>
<evidence type="ECO:0000256" key="1">
    <source>
        <dbReference type="ARBA" id="ARBA00004429"/>
    </source>
</evidence>
<proteinExistence type="inferred from homology"/>
<dbReference type="Pfam" id="PF04290">
    <property type="entry name" value="DctQ"/>
    <property type="match status" value="1"/>
</dbReference>
<dbReference type="GO" id="GO:0005886">
    <property type="term" value="C:plasma membrane"/>
    <property type="evidence" value="ECO:0007669"/>
    <property type="project" value="UniProtKB-SubCell"/>
</dbReference>
<evidence type="ECO:0000259" key="10">
    <source>
        <dbReference type="Pfam" id="PF04290"/>
    </source>
</evidence>
<evidence type="ECO:0000256" key="7">
    <source>
        <dbReference type="ARBA" id="ARBA00023136"/>
    </source>
</evidence>
<evidence type="ECO:0000256" key="2">
    <source>
        <dbReference type="ARBA" id="ARBA00022448"/>
    </source>
</evidence>
<evidence type="ECO:0000256" key="5">
    <source>
        <dbReference type="ARBA" id="ARBA00022692"/>
    </source>
</evidence>
<dbReference type="EMBL" id="JACHXU010000023">
    <property type="protein sequence ID" value="MBB3209379.1"/>
    <property type="molecule type" value="Genomic_DNA"/>
</dbReference>
<feature type="transmembrane region" description="Helical" evidence="9">
    <location>
        <begin position="91"/>
        <end position="112"/>
    </location>
</feature>
<reference evidence="11 12" key="1">
    <citation type="submission" date="2020-08" db="EMBL/GenBank/DDBJ databases">
        <title>Genomic Encyclopedia of Type Strains, Phase III (KMG-III): the genomes of soil and plant-associated and newly described type strains.</title>
        <authorList>
            <person name="Whitman W."/>
        </authorList>
    </citation>
    <scope>NUCLEOTIDE SEQUENCE [LARGE SCALE GENOMIC DNA]</scope>
    <source>
        <strain evidence="11 12">CECT 8075</strain>
    </source>
</reference>
<evidence type="ECO:0000313" key="12">
    <source>
        <dbReference type="Proteomes" id="UP000536179"/>
    </source>
</evidence>
<feature type="domain" description="Tripartite ATP-independent periplasmic transporters DctQ component" evidence="10">
    <location>
        <begin position="31"/>
        <end position="159"/>
    </location>
</feature>
<keyword evidence="5 9" id="KW-0812">Transmembrane</keyword>
<evidence type="ECO:0000256" key="8">
    <source>
        <dbReference type="ARBA" id="ARBA00038436"/>
    </source>
</evidence>
<evidence type="ECO:0000256" key="3">
    <source>
        <dbReference type="ARBA" id="ARBA00022475"/>
    </source>
</evidence>
<dbReference type="GO" id="GO:0022857">
    <property type="term" value="F:transmembrane transporter activity"/>
    <property type="evidence" value="ECO:0007669"/>
    <property type="project" value="TreeGrafter"/>
</dbReference>
<keyword evidence="3" id="KW-1003">Cell membrane</keyword>
<dbReference type="AlphaFoldDB" id="A0A7W5H8F4"/>
<protein>
    <submittedName>
        <fullName evidence="11">TRAP-type C4-dicarboxylate transport system permease small subunit</fullName>
    </submittedName>
</protein>
<keyword evidence="4" id="KW-0997">Cell inner membrane</keyword>
<accession>A0A7W5H8F4</accession>
<comment type="similarity">
    <text evidence="8">Belongs to the TRAP transporter small permease family.</text>
</comment>
<comment type="caution">
    <text evidence="11">The sequence shown here is derived from an EMBL/GenBank/DDBJ whole genome shotgun (WGS) entry which is preliminary data.</text>
</comment>
<name>A0A7W5H8F4_9BACT</name>
<keyword evidence="7 9" id="KW-0472">Membrane</keyword>
<comment type="subcellular location">
    <subcellularLocation>
        <location evidence="1">Cell inner membrane</location>
        <topology evidence="1">Multi-pass membrane protein</topology>
    </subcellularLocation>
</comment>